<accession>A0A317D3H1</accession>
<proteinExistence type="predicted"/>
<dbReference type="InterPro" id="IPR036388">
    <property type="entry name" value="WH-like_DNA-bd_sf"/>
</dbReference>
<dbReference type="PROSITE" id="PS01117">
    <property type="entry name" value="HTH_MARR_1"/>
    <property type="match status" value="1"/>
</dbReference>
<dbReference type="InterPro" id="IPR039422">
    <property type="entry name" value="MarR/SlyA-like"/>
</dbReference>
<evidence type="ECO:0000313" key="6">
    <source>
        <dbReference type="Proteomes" id="UP000245410"/>
    </source>
</evidence>
<comment type="caution">
    <text evidence="5">The sequence shown here is derived from an EMBL/GenBank/DDBJ whole genome shotgun (WGS) entry which is preliminary data.</text>
</comment>
<keyword evidence="3" id="KW-0804">Transcription</keyword>
<keyword evidence="1" id="KW-0805">Transcription regulation</keyword>
<dbReference type="GO" id="GO:0003700">
    <property type="term" value="F:DNA-binding transcription factor activity"/>
    <property type="evidence" value="ECO:0007669"/>
    <property type="project" value="InterPro"/>
</dbReference>
<reference evidence="5 6" key="1">
    <citation type="submission" date="2018-05" db="EMBL/GenBank/DDBJ databases">
        <title>Micromonospora atacamensis sp. nov., a novel actinobacteria isolated from high altitude Atacama Desert soil.</title>
        <authorList>
            <person name="Carro L."/>
            <person name="Golinska P."/>
            <person name="Klenk H.-P."/>
            <person name="Goodfellow M."/>
        </authorList>
    </citation>
    <scope>NUCLEOTIDE SEQUENCE [LARGE SCALE GENOMIC DNA]</scope>
    <source>
        <strain evidence="5 6">5R2A7</strain>
    </source>
</reference>
<dbReference type="EMBL" id="QGKR01000230">
    <property type="protein sequence ID" value="PWR07115.1"/>
    <property type="molecule type" value="Genomic_DNA"/>
</dbReference>
<protein>
    <submittedName>
        <fullName evidence="5">MarR family transcriptional regulator</fullName>
    </submittedName>
</protein>
<dbReference type="InterPro" id="IPR023187">
    <property type="entry name" value="Tscrpt_reg_MarR-type_CS"/>
</dbReference>
<dbReference type="GO" id="GO:0006950">
    <property type="term" value="P:response to stress"/>
    <property type="evidence" value="ECO:0007669"/>
    <property type="project" value="TreeGrafter"/>
</dbReference>
<dbReference type="PANTHER" id="PTHR33164">
    <property type="entry name" value="TRANSCRIPTIONAL REGULATOR, MARR FAMILY"/>
    <property type="match status" value="1"/>
</dbReference>
<dbReference type="OrthoDB" id="4404499at2"/>
<dbReference type="SMART" id="SM00347">
    <property type="entry name" value="HTH_MARR"/>
    <property type="match status" value="1"/>
</dbReference>
<evidence type="ECO:0000313" key="5">
    <source>
        <dbReference type="EMBL" id="PWR07115.1"/>
    </source>
</evidence>
<dbReference type="PROSITE" id="PS50995">
    <property type="entry name" value="HTH_MARR_2"/>
    <property type="match status" value="1"/>
</dbReference>
<keyword evidence="6" id="KW-1185">Reference proteome</keyword>
<sequence length="161" mass="17558">MDLVTLQDVPLGRLLVVAGHLVGQRWNRYLAEEHGLTQAGMVTLMTLARDGELPHREVAERGFVRPATLTGIVDTLARDGLVERQRDDSDRRSVRLAITPAGRERLAALTSLIHSGRPLTSVDADPAKAQVIREFLLEVIGSGDDPRMTGRDTDPGDDATC</sequence>
<gene>
    <name evidence="5" type="ORF">DKT68_20280</name>
</gene>
<dbReference type="Pfam" id="PF01047">
    <property type="entry name" value="MarR"/>
    <property type="match status" value="1"/>
</dbReference>
<dbReference type="Proteomes" id="UP000245410">
    <property type="component" value="Unassembled WGS sequence"/>
</dbReference>
<evidence type="ECO:0000256" key="3">
    <source>
        <dbReference type="ARBA" id="ARBA00023163"/>
    </source>
</evidence>
<evidence type="ECO:0000256" key="1">
    <source>
        <dbReference type="ARBA" id="ARBA00023015"/>
    </source>
</evidence>
<feature type="domain" description="HTH marR-type" evidence="4">
    <location>
        <begin position="8"/>
        <end position="141"/>
    </location>
</feature>
<dbReference type="RefSeq" id="WP_109818984.1">
    <property type="nucleotide sequence ID" value="NZ_QGKR01000230.1"/>
</dbReference>
<name>A0A317D3H1_9ACTN</name>
<organism evidence="5 6">
    <name type="scientific">Micromonospora acroterricola</name>
    <dbReference type="NCBI Taxonomy" id="2202421"/>
    <lineage>
        <taxon>Bacteria</taxon>
        <taxon>Bacillati</taxon>
        <taxon>Actinomycetota</taxon>
        <taxon>Actinomycetes</taxon>
        <taxon>Micromonosporales</taxon>
        <taxon>Micromonosporaceae</taxon>
        <taxon>Micromonospora</taxon>
    </lineage>
</organism>
<evidence type="ECO:0000256" key="2">
    <source>
        <dbReference type="ARBA" id="ARBA00023125"/>
    </source>
</evidence>
<dbReference type="GO" id="GO:0003677">
    <property type="term" value="F:DNA binding"/>
    <property type="evidence" value="ECO:0007669"/>
    <property type="project" value="UniProtKB-KW"/>
</dbReference>
<keyword evidence="2" id="KW-0238">DNA-binding</keyword>
<dbReference type="InterPro" id="IPR000835">
    <property type="entry name" value="HTH_MarR-typ"/>
</dbReference>
<dbReference type="SUPFAM" id="SSF46785">
    <property type="entry name" value="Winged helix' DNA-binding domain"/>
    <property type="match status" value="1"/>
</dbReference>
<evidence type="ECO:0000259" key="4">
    <source>
        <dbReference type="PROSITE" id="PS50995"/>
    </source>
</evidence>
<dbReference type="PANTHER" id="PTHR33164:SF43">
    <property type="entry name" value="HTH-TYPE TRANSCRIPTIONAL REPRESSOR YETL"/>
    <property type="match status" value="1"/>
</dbReference>
<dbReference type="AlphaFoldDB" id="A0A317D3H1"/>
<dbReference type="InterPro" id="IPR036390">
    <property type="entry name" value="WH_DNA-bd_sf"/>
</dbReference>
<dbReference type="Gene3D" id="1.10.10.10">
    <property type="entry name" value="Winged helix-like DNA-binding domain superfamily/Winged helix DNA-binding domain"/>
    <property type="match status" value="1"/>
</dbReference>